<proteinExistence type="predicted"/>
<dbReference type="InterPro" id="IPR032465">
    <property type="entry name" value="ACMSD"/>
</dbReference>
<protein>
    <submittedName>
        <fullName evidence="3">Amidohydrolase</fullName>
    </submittedName>
</protein>
<accession>A0AA41U1J1</accession>
<dbReference type="RefSeq" id="WP_235050238.1">
    <property type="nucleotide sequence ID" value="NZ_JAKFHA010000001.1"/>
</dbReference>
<dbReference type="GO" id="GO:0016787">
    <property type="term" value="F:hydrolase activity"/>
    <property type="evidence" value="ECO:0007669"/>
    <property type="project" value="InterPro"/>
</dbReference>
<evidence type="ECO:0000313" key="4">
    <source>
        <dbReference type="Proteomes" id="UP001165378"/>
    </source>
</evidence>
<dbReference type="AlphaFoldDB" id="A0AA41U1J1"/>
<dbReference type="PANTHER" id="PTHR21240:SF28">
    <property type="entry name" value="ISO-OROTATE DECARBOXYLASE (EUROFUNG)"/>
    <property type="match status" value="1"/>
</dbReference>
<organism evidence="3 4">
    <name type="scientific">Yinghuangia soli</name>
    <dbReference type="NCBI Taxonomy" id="2908204"/>
    <lineage>
        <taxon>Bacteria</taxon>
        <taxon>Bacillati</taxon>
        <taxon>Actinomycetota</taxon>
        <taxon>Actinomycetes</taxon>
        <taxon>Kitasatosporales</taxon>
        <taxon>Streptomycetaceae</taxon>
        <taxon>Yinghuangia</taxon>
    </lineage>
</organism>
<dbReference type="GO" id="GO:0019748">
    <property type="term" value="P:secondary metabolic process"/>
    <property type="evidence" value="ECO:0007669"/>
    <property type="project" value="TreeGrafter"/>
</dbReference>
<dbReference type="Gene3D" id="3.20.20.140">
    <property type="entry name" value="Metal-dependent hydrolases"/>
    <property type="match status" value="1"/>
</dbReference>
<keyword evidence="4" id="KW-1185">Reference proteome</keyword>
<reference evidence="3" key="1">
    <citation type="submission" date="2022-01" db="EMBL/GenBank/DDBJ databases">
        <title>Genome-Based Taxonomic Classification of the Phylum Actinobacteria.</title>
        <authorList>
            <person name="Gao Y."/>
        </authorList>
    </citation>
    <scope>NUCLEOTIDE SEQUENCE</scope>
    <source>
        <strain evidence="3">KLBMP 8922</strain>
    </source>
</reference>
<name>A0AA41U1J1_9ACTN</name>
<dbReference type="InterPro" id="IPR006680">
    <property type="entry name" value="Amidohydro-rel"/>
</dbReference>
<dbReference type="GO" id="GO:0005737">
    <property type="term" value="C:cytoplasm"/>
    <property type="evidence" value="ECO:0007669"/>
    <property type="project" value="TreeGrafter"/>
</dbReference>
<dbReference type="SUPFAM" id="SSF51556">
    <property type="entry name" value="Metallo-dependent hydrolases"/>
    <property type="match status" value="1"/>
</dbReference>
<dbReference type="InterPro" id="IPR032466">
    <property type="entry name" value="Metal_Hydrolase"/>
</dbReference>
<dbReference type="Pfam" id="PF04909">
    <property type="entry name" value="Amidohydro_2"/>
    <property type="match status" value="1"/>
</dbReference>
<sequence>MGTATTSPPPETPPTPPKLAAISADSHVTEPGDCYVDRIDPAFRDRAPVAATDPRMGAVMLIDNGRNRIPYGMIAAAGRPPETVGPFEFTGWEQLHQGGWDPVARLAEQDRDGVLAEVIYPSVGMLLCNHPDADYKKACFDAYNLWLAEEFAGHAPDRLIGMGQTALRSVAEGVEDLARMKALGLRGVMMPGHPACAQEAGDYDDPRWDPLWRAAAELGMPVAFHILTSGNDQIGSPQYRGPKMNSFLGIMRGCQDVIGTLVFGGVFDRVPELKVVCVEADAGWMPHWMYRADHAVRYHGNWLGDRDLSRLPSEYVRDHVHLTFQDDAVAFRVTDLMDHRRLMWANDHPHSDSTFPHSQQVLAEHTAHLSDDVRDAILWRNCAELYGLSLPDLPASPAGTPDRKGVPA</sequence>
<evidence type="ECO:0000259" key="2">
    <source>
        <dbReference type="Pfam" id="PF04909"/>
    </source>
</evidence>
<keyword evidence="1" id="KW-0456">Lyase</keyword>
<dbReference type="Proteomes" id="UP001165378">
    <property type="component" value="Unassembled WGS sequence"/>
</dbReference>
<evidence type="ECO:0000313" key="3">
    <source>
        <dbReference type="EMBL" id="MCF2526184.1"/>
    </source>
</evidence>
<dbReference type="GO" id="GO:0016831">
    <property type="term" value="F:carboxy-lyase activity"/>
    <property type="evidence" value="ECO:0007669"/>
    <property type="project" value="InterPro"/>
</dbReference>
<gene>
    <name evidence="3" type="ORF">LZ495_02965</name>
</gene>
<dbReference type="EMBL" id="JAKFHA010000001">
    <property type="protein sequence ID" value="MCF2526184.1"/>
    <property type="molecule type" value="Genomic_DNA"/>
</dbReference>
<evidence type="ECO:0000256" key="1">
    <source>
        <dbReference type="ARBA" id="ARBA00023239"/>
    </source>
</evidence>
<dbReference type="PANTHER" id="PTHR21240">
    <property type="entry name" value="2-AMINO-3-CARBOXYLMUCONATE-6-SEMIALDEHYDE DECARBOXYLASE"/>
    <property type="match status" value="1"/>
</dbReference>
<feature type="domain" description="Amidohydrolase-related" evidence="2">
    <location>
        <begin position="133"/>
        <end position="388"/>
    </location>
</feature>
<comment type="caution">
    <text evidence="3">The sequence shown here is derived from an EMBL/GenBank/DDBJ whole genome shotgun (WGS) entry which is preliminary data.</text>
</comment>